<dbReference type="Pfam" id="PF01478">
    <property type="entry name" value="Peptidase_A24"/>
    <property type="match status" value="1"/>
</dbReference>
<dbReference type="Gene3D" id="1.20.120.1220">
    <property type="match status" value="1"/>
</dbReference>
<dbReference type="InterPro" id="IPR010627">
    <property type="entry name" value="Prepilin_pept_A24_N"/>
</dbReference>
<feature type="transmembrane region" description="Helical" evidence="7">
    <location>
        <begin position="6"/>
        <end position="27"/>
    </location>
</feature>
<reference evidence="10 11" key="1">
    <citation type="submission" date="2024-09" db="EMBL/GenBank/DDBJ databases">
        <authorList>
            <person name="Sun Q."/>
            <person name="Mori K."/>
        </authorList>
    </citation>
    <scope>NUCLEOTIDE SEQUENCE [LARGE SCALE GENOMIC DNA]</scope>
    <source>
        <strain evidence="10 11">NCAIM B.02301</strain>
    </source>
</reference>
<evidence type="ECO:0000256" key="4">
    <source>
        <dbReference type="ARBA" id="ARBA00022692"/>
    </source>
</evidence>
<evidence type="ECO:0000313" key="10">
    <source>
        <dbReference type="EMBL" id="MFC0557817.1"/>
    </source>
</evidence>
<evidence type="ECO:0000256" key="2">
    <source>
        <dbReference type="ARBA" id="ARBA00005801"/>
    </source>
</evidence>
<comment type="caution">
    <text evidence="10">The sequence shown here is derived from an EMBL/GenBank/DDBJ whole genome shotgun (WGS) entry which is preliminary data.</text>
</comment>
<feature type="domain" description="Prepilin type IV endopeptidase peptidase" evidence="8">
    <location>
        <begin position="105"/>
        <end position="206"/>
    </location>
</feature>
<feature type="domain" description="Prepilin peptidase A24 N-terminal" evidence="9">
    <location>
        <begin position="11"/>
        <end position="90"/>
    </location>
</feature>
<feature type="transmembrane region" description="Helical" evidence="7">
    <location>
        <begin position="121"/>
        <end position="141"/>
    </location>
</feature>
<feature type="transmembrane region" description="Helical" evidence="7">
    <location>
        <begin position="223"/>
        <end position="246"/>
    </location>
</feature>
<dbReference type="InterPro" id="IPR050882">
    <property type="entry name" value="Prepilin_peptidase/N-MTase"/>
</dbReference>
<proteinExistence type="inferred from homology"/>
<evidence type="ECO:0000259" key="9">
    <source>
        <dbReference type="Pfam" id="PF06750"/>
    </source>
</evidence>
<feature type="transmembrane region" description="Helical" evidence="7">
    <location>
        <begin position="99"/>
        <end position="114"/>
    </location>
</feature>
<dbReference type="Proteomes" id="UP001589833">
    <property type="component" value="Unassembled WGS sequence"/>
</dbReference>
<feature type="transmembrane region" description="Helical" evidence="7">
    <location>
        <begin position="147"/>
        <end position="166"/>
    </location>
</feature>
<evidence type="ECO:0000256" key="5">
    <source>
        <dbReference type="ARBA" id="ARBA00022989"/>
    </source>
</evidence>
<evidence type="ECO:0000259" key="8">
    <source>
        <dbReference type="Pfam" id="PF01478"/>
    </source>
</evidence>
<dbReference type="InterPro" id="IPR000045">
    <property type="entry name" value="Prepilin_IV_endopep_pep"/>
</dbReference>
<dbReference type="EMBL" id="JBHLTR010000003">
    <property type="protein sequence ID" value="MFC0557817.1"/>
    <property type="molecule type" value="Genomic_DNA"/>
</dbReference>
<evidence type="ECO:0000256" key="7">
    <source>
        <dbReference type="SAM" id="Phobius"/>
    </source>
</evidence>
<keyword evidence="11" id="KW-1185">Reference proteome</keyword>
<comment type="subcellular location">
    <subcellularLocation>
        <location evidence="1">Cell membrane</location>
        <topology evidence="1">Multi-pass membrane protein</topology>
    </subcellularLocation>
</comment>
<keyword evidence="3" id="KW-1003">Cell membrane</keyword>
<protein>
    <submittedName>
        <fullName evidence="10">Prepilin peptidase</fullName>
        <ecNumber evidence="10">3.4.23.-</ecNumber>
    </submittedName>
</protein>
<keyword evidence="4 7" id="KW-0812">Transmembrane</keyword>
<sequence length="252" mass="27872">MLLLDIYVFFIALFLGSFFNVVAIRLLKKESIVYPHSNCPNCNHKISALDLIPIFSFLLLKGQCRYCHTKISPLYPFGELLTASSLFIVYKFIGFELELIPAVMITIVLILSVLTDIREQLILDVITIPALVILLITRLFIGTESFWFYGIGGGVGFVLLLLIALVSRGGMGGGDIKLYAAIGVALGPWMTVISLMLASFLGAIVGSLLIITGGVKRKQPIAFGPFIFVGTIVAYLFGDGIWDWYINMWYTE</sequence>
<comment type="similarity">
    <text evidence="2">Belongs to the peptidase A24 family.</text>
</comment>
<evidence type="ECO:0000256" key="3">
    <source>
        <dbReference type="ARBA" id="ARBA00022475"/>
    </source>
</evidence>
<dbReference type="Pfam" id="PF06750">
    <property type="entry name" value="A24_N_bact"/>
    <property type="match status" value="1"/>
</dbReference>
<evidence type="ECO:0000313" key="11">
    <source>
        <dbReference type="Proteomes" id="UP001589833"/>
    </source>
</evidence>
<evidence type="ECO:0000256" key="1">
    <source>
        <dbReference type="ARBA" id="ARBA00004651"/>
    </source>
</evidence>
<dbReference type="GO" id="GO:0016787">
    <property type="term" value="F:hydrolase activity"/>
    <property type="evidence" value="ECO:0007669"/>
    <property type="project" value="UniProtKB-KW"/>
</dbReference>
<gene>
    <name evidence="10" type="ORF">ACFFH4_01955</name>
</gene>
<keyword evidence="10" id="KW-0378">Hydrolase</keyword>
<dbReference type="RefSeq" id="WP_273843276.1">
    <property type="nucleotide sequence ID" value="NZ_JAQQWT010000006.1"/>
</dbReference>
<dbReference type="PANTHER" id="PTHR30487">
    <property type="entry name" value="TYPE 4 PREPILIN-LIKE PROTEINS LEADER PEPTIDE-PROCESSING ENZYME"/>
    <property type="match status" value="1"/>
</dbReference>
<keyword evidence="6 7" id="KW-0472">Membrane</keyword>
<name>A0ABV6NAN0_9BACI</name>
<feature type="transmembrane region" description="Helical" evidence="7">
    <location>
        <begin position="178"/>
        <end position="211"/>
    </location>
</feature>
<keyword evidence="5 7" id="KW-1133">Transmembrane helix</keyword>
<evidence type="ECO:0000256" key="6">
    <source>
        <dbReference type="ARBA" id="ARBA00023136"/>
    </source>
</evidence>
<accession>A0ABV6NAN0</accession>
<organism evidence="10 11">
    <name type="scientific">Halalkalibacter alkalisediminis</name>
    <dbReference type="NCBI Taxonomy" id="935616"/>
    <lineage>
        <taxon>Bacteria</taxon>
        <taxon>Bacillati</taxon>
        <taxon>Bacillota</taxon>
        <taxon>Bacilli</taxon>
        <taxon>Bacillales</taxon>
        <taxon>Bacillaceae</taxon>
        <taxon>Halalkalibacter</taxon>
    </lineage>
</organism>
<dbReference type="EC" id="3.4.23.-" evidence="10"/>
<dbReference type="PANTHER" id="PTHR30487:SF0">
    <property type="entry name" value="PREPILIN LEADER PEPTIDASE_N-METHYLTRANSFERASE-RELATED"/>
    <property type="match status" value="1"/>
</dbReference>